<proteinExistence type="inferred from homology"/>
<dbReference type="Proteomes" id="UP000239649">
    <property type="component" value="Unassembled WGS sequence"/>
</dbReference>
<dbReference type="SMART" id="SM00233">
    <property type="entry name" value="PH"/>
    <property type="match status" value="1"/>
</dbReference>
<feature type="compositionally biased region" description="Low complexity" evidence="2">
    <location>
        <begin position="121"/>
        <end position="155"/>
    </location>
</feature>
<dbReference type="SUPFAM" id="SSF50729">
    <property type="entry name" value="PH domain-like"/>
    <property type="match status" value="1"/>
</dbReference>
<feature type="region of interest" description="Disordered" evidence="2">
    <location>
        <begin position="121"/>
        <end position="197"/>
    </location>
</feature>
<feature type="compositionally biased region" description="Gly residues" evidence="2">
    <location>
        <begin position="1240"/>
        <end position="1251"/>
    </location>
</feature>
<dbReference type="Gene3D" id="2.30.29.30">
    <property type="entry name" value="Pleckstrin-homology domain (PH domain)/Phosphotyrosine-binding domain (PTB)"/>
    <property type="match status" value="1"/>
</dbReference>
<gene>
    <name evidence="5" type="ORF">C2E20_4370</name>
</gene>
<dbReference type="Gene3D" id="1.20.58.2220">
    <property type="entry name" value="Formin, FH2 domain"/>
    <property type="match status" value="1"/>
</dbReference>
<feature type="compositionally biased region" description="Low complexity" evidence="2">
    <location>
        <begin position="1358"/>
        <end position="1388"/>
    </location>
</feature>
<evidence type="ECO:0000259" key="4">
    <source>
        <dbReference type="PROSITE" id="PS51444"/>
    </source>
</evidence>
<dbReference type="STRING" id="554055.A0A2P6VDU6"/>
<dbReference type="Gene3D" id="1.25.10.10">
    <property type="entry name" value="Leucine-rich Repeat Variant"/>
    <property type="match status" value="1"/>
</dbReference>
<feature type="domain" description="PH" evidence="3">
    <location>
        <begin position="1"/>
        <end position="100"/>
    </location>
</feature>
<feature type="region of interest" description="Disordered" evidence="2">
    <location>
        <begin position="807"/>
        <end position="913"/>
    </location>
</feature>
<feature type="region of interest" description="Disordered" evidence="2">
    <location>
        <begin position="973"/>
        <end position="998"/>
    </location>
</feature>
<dbReference type="InterPro" id="IPR042201">
    <property type="entry name" value="FH2_Formin_sf"/>
</dbReference>
<feature type="compositionally biased region" description="Low complexity" evidence="2">
    <location>
        <begin position="1252"/>
        <end position="1270"/>
    </location>
</feature>
<dbReference type="SUPFAM" id="SSF101447">
    <property type="entry name" value="Formin homology 2 domain (FH2 domain)"/>
    <property type="match status" value="1"/>
</dbReference>
<evidence type="ECO:0000259" key="3">
    <source>
        <dbReference type="PROSITE" id="PS50003"/>
    </source>
</evidence>
<feature type="compositionally biased region" description="Low complexity" evidence="2">
    <location>
        <begin position="807"/>
        <end position="836"/>
    </location>
</feature>
<dbReference type="PROSITE" id="PS50003">
    <property type="entry name" value="PH_DOMAIN"/>
    <property type="match status" value="1"/>
</dbReference>
<dbReference type="Pfam" id="PF02181">
    <property type="entry name" value="FH2"/>
    <property type="match status" value="1"/>
</dbReference>
<dbReference type="PROSITE" id="PS51444">
    <property type="entry name" value="FH2"/>
    <property type="match status" value="1"/>
</dbReference>
<feature type="compositionally biased region" description="Low complexity" evidence="2">
    <location>
        <begin position="174"/>
        <end position="190"/>
    </location>
</feature>
<dbReference type="InterPro" id="IPR015425">
    <property type="entry name" value="FH2_Formin"/>
</dbReference>
<evidence type="ECO:0000313" key="6">
    <source>
        <dbReference type="Proteomes" id="UP000239649"/>
    </source>
</evidence>
<sequence>MELLEGVLQKRGDYVASWRTRYFVLRGGPDPLLVYYRETRRGTGPPAGVLRLAGGQVGPADGVAGSAAFAVEADGRTYFLRAASAGQRQHWVDSIAAAVRGGAAAAAAHAAAAAQAAALTSPFAPSGSPSPARRRGSAFSEAALPSPLGPAASPLHARRSSSGAASLDVPPSPASGASTPGSSAAAAHPAKQSRRSLVRATKSWTAALFPHSTSSGSEAAAPAAEGRIAARPPAGLFGTPGGGTTALLAAAAAAADAADAYSANLPALGGGRGGRKPLQALMAGAGAGLPLESLAEHYQRALLFCERHRAELSAEQLEVLEGWQAVARGAGGGGGAATQGTAPAVGAVAAQCMLVMELTQALPEWNNWLAYDVLFVSPEGMIAEVQRWPGAESLGDAKEVLDFASAAWCRLFCRLHGPQLLLEAALLHLEALEQGRAGAEPASLAALQALHSLVSGAVGMDACLLLPQFVPSVCLALDEAHAACSETALQLLATVLLYSQAGCGTASAAAAAATASRRSFASATGCGTASAAAAAATACRLGFAGAAGCGTVSAAAAAATACRLGFASAASCGTASAAAAAATASRRSFSSATGCGTASAAAAAATATRGGFAAATGSAAAAAATAAATAATFSGLGFAAATGSGTASCAAACAADGGAATWPGGAATPGGGEVHIEGLSGGSFDYLRTTARAQRDLCRLLLQLMQGARAAPPAAAAASSSPGERSLDFGLTDHAIRLLTIALTSPEGGARGGAALRRRLADALLQAGLLKVMADLREWGSAVLSVDVEALKAAVLEVLAPPGKSQQAQQAGQEAAAAQQQQQGAQQQQQQQQALAPAPPAPPPPVPGTAAAPPPPPPPPGARGTAAAPPPPPPPPGARGTAAPPPPPPPPGPRPPGVPPPLPAGRPAPLPPLRRGVAAAHVDPGPAPSVKMRTLFWNRLPAARVAGTFWEAHPPDYSLLDVPAVEERFQAAIRRPGSAGSSRAGTPEGGAPRGGGKQAVAALDTRRATNIGILMARLRAPWQQVPAAVAALDAALFATADDVRAVQQCAPNEDEVKLLRSFLEGGGQEGAMAEAEHFAWQLGQVPRLAPRLRCLLFQHEAPQQLQDAVVTLECHLAAQRELHASAVFAAVLRHALVLGNFLNHGNTRLGAAPGFRLRDLGKLADTRSLDGKETLLSWVARRLAAATPPLPVLASEAPHVVSPRLRVTVDEAAGALAAVETGVAAVRAELRSMEESSGSGISGGGGAGEGGPASAAAADEAGDGAAPDGVAGSGGGAAEALAATAAELEGRLSTARALLAACREGFASLAAFYGESAAALGSEQELWQPLAAFVERFTACQRAVQREAAEEAERLRRQASASKQAAGGSGRRQAAAAAAAAGRQPAAGSEDAAGGTLRPGSAARQLDFPSPPAA</sequence>
<dbReference type="OrthoDB" id="1668162at2759"/>
<dbReference type="Pfam" id="PF00169">
    <property type="entry name" value="PH"/>
    <property type="match status" value="1"/>
</dbReference>
<dbReference type="InterPro" id="IPR011989">
    <property type="entry name" value="ARM-like"/>
</dbReference>
<reference evidence="5 6" key="1">
    <citation type="journal article" date="2018" name="Plant J.">
        <title>Genome sequences of Chlorella sorokiniana UTEX 1602 and Micractinium conductrix SAG 241.80: implications to maltose excretion by a green alga.</title>
        <authorList>
            <person name="Arriola M.B."/>
            <person name="Velmurugan N."/>
            <person name="Zhang Y."/>
            <person name="Plunkett M.H."/>
            <person name="Hondzo H."/>
            <person name="Barney B.M."/>
        </authorList>
    </citation>
    <scope>NUCLEOTIDE SEQUENCE [LARGE SCALE GENOMIC DNA]</scope>
    <source>
        <strain evidence="5 6">SAG 241.80</strain>
    </source>
</reference>
<feature type="region of interest" description="Disordered" evidence="2">
    <location>
        <begin position="1354"/>
        <end position="1414"/>
    </location>
</feature>
<comment type="similarity">
    <text evidence="1">Belongs to the formin-like family.</text>
</comment>
<organism evidence="5 6">
    <name type="scientific">Micractinium conductrix</name>
    <dbReference type="NCBI Taxonomy" id="554055"/>
    <lineage>
        <taxon>Eukaryota</taxon>
        <taxon>Viridiplantae</taxon>
        <taxon>Chlorophyta</taxon>
        <taxon>core chlorophytes</taxon>
        <taxon>Trebouxiophyceae</taxon>
        <taxon>Chlorellales</taxon>
        <taxon>Chlorellaceae</taxon>
        <taxon>Chlorella clade</taxon>
        <taxon>Micractinium</taxon>
    </lineage>
</organism>
<evidence type="ECO:0000256" key="1">
    <source>
        <dbReference type="RuleBase" id="RU361260"/>
    </source>
</evidence>
<dbReference type="InterPro" id="IPR001849">
    <property type="entry name" value="PH_domain"/>
</dbReference>
<evidence type="ECO:0000256" key="2">
    <source>
        <dbReference type="SAM" id="MobiDB-lite"/>
    </source>
</evidence>
<feature type="compositionally biased region" description="Gly residues" evidence="2">
    <location>
        <begin position="987"/>
        <end position="997"/>
    </location>
</feature>
<feature type="compositionally biased region" description="Pro residues" evidence="2">
    <location>
        <begin position="837"/>
        <end position="861"/>
    </location>
</feature>
<evidence type="ECO:0000313" key="5">
    <source>
        <dbReference type="EMBL" id="PSC72266.1"/>
    </source>
</evidence>
<keyword evidence="6" id="KW-1185">Reference proteome</keyword>
<protein>
    <recommendedName>
        <fullName evidence="1">Formin-like protein</fullName>
    </recommendedName>
</protein>
<dbReference type="EMBL" id="LHPF02000011">
    <property type="protein sequence ID" value="PSC72266.1"/>
    <property type="molecule type" value="Genomic_DNA"/>
</dbReference>
<name>A0A2P6VDU6_9CHLO</name>
<dbReference type="InterPro" id="IPR051425">
    <property type="entry name" value="Formin_Homology"/>
</dbReference>
<dbReference type="SMART" id="SM00498">
    <property type="entry name" value="FH2"/>
    <property type="match status" value="1"/>
</dbReference>
<accession>A0A2P6VDU6</accession>
<feature type="compositionally biased region" description="Pro residues" evidence="2">
    <location>
        <begin position="868"/>
        <end position="912"/>
    </location>
</feature>
<dbReference type="PANTHER" id="PTHR45725:SF18">
    <property type="entry name" value="ORC1-LIKE AAA ATPASE DOMAIN-CONTAINING PROTEIN"/>
    <property type="match status" value="1"/>
</dbReference>
<feature type="domain" description="FH2" evidence="4">
    <location>
        <begin position="922"/>
        <end position="1363"/>
    </location>
</feature>
<dbReference type="PANTHER" id="PTHR45725">
    <property type="entry name" value="FORMIN HOMOLOGY 2 FAMILY MEMBER"/>
    <property type="match status" value="1"/>
</dbReference>
<comment type="caution">
    <text evidence="5">The sequence shown here is derived from an EMBL/GenBank/DDBJ whole genome shotgun (WGS) entry which is preliminary data.</text>
</comment>
<dbReference type="InterPro" id="IPR011993">
    <property type="entry name" value="PH-like_dom_sf"/>
</dbReference>
<feature type="region of interest" description="Disordered" evidence="2">
    <location>
        <begin position="1235"/>
        <end position="1276"/>
    </location>
</feature>